<dbReference type="GeneID" id="78382874"/>
<organism evidence="7 8">
    <name type="scientific">Ewingella americana (strain ATCC 33852 / DSM 4580 / CCUG 14506 / JCM 5911 / LMG 7869 / NCTC 12157 / CDC 1468-78)</name>
    <dbReference type="NCBI Taxonomy" id="910964"/>
    <lineage>
        <taxon>Bacteria</taxon>
        <taxon>Pseudomonadati</taxon>
        <taxon>Pseudomonadota</taxon>
        <taxon>Gammaproteobacteria</taxon>
        <taxon>Enterobacterales</taxon>
        <taxon>Yersiniaceae</taxon>
        <taxon>Ewingella</taxon>
    </lineage>
</organism>
<keyword evidence="4" id="KW-0472">Membrane</keyword>
<comment type="similarity">
    <text evidence="2">Belongs to the MipA/OmpV family.</text>
</comment>
<dbReference type="InterPro" id="IPR010583">
    <property type="entry name" value="MipA"/>
</dbReference>
<name>A0A085G827_EWIA3</name>
<dbReference type="STRING" id="910964.GEAM_2655"/>
<dbReference type="GO" id="GO:0009279">
    <property type="term" value="C:cell outer membrane"/>
    <property type="evidence" value="ECO:0007669"/>
    <property type="project" value="UniProtKB-SubCell"/>
</dbReference>
<dbReference type="OrthoDB" id="5951177at2"/>
<dbReference type="Proteomes" id="UP000028640">
    <property type="component" value="Unassembled WGS sequence"/>
</dbReference>
<evidence type="ECO:0000256" key="2">
    <source>
        <dbReference type="ARBA" id="ARBA00005722"/>
    </source>
</evidence>
<evidence type="ECO:0000256" key="6">
    <source>
        <dbReference type="SAM" id="SignalP"/>
    </source>
</evidence>
<dbReference type="EMBL" id="JMPJ01000063">
    <property type="protein sequence ID" value="KFC79872.1"/>
    <property type="molecule type" value="Genomic_DNA"/>
</dbReference>
<feature type="signal peptide" evidence="6">
    <location>
        <begin position="1"/>
        <end position="24"/>
    </location>
</feature>
<proteinExistence type="inferred from homology"/>
<evidence type="ECO:0000256" key="1">
    <source>
        <dbReference type="ARBA" id="ARBA00004442"/>
    </source>
</evidence>
<dbReference type="PANTHER" id="PTHR38776:SF1">
    <property type="entry name" value="MLTA-INTERACTING PROTEIN-RELATED"/>
    <property type="match status" value="1"/>
</dbReference>
<dbReference type="RefSeq" id="WP_034792237.1">
    <property type="nucleotide sequence ID" value="NZ_JMPJ01000063.1"/>
</dbReference>
<dbReference type="AlphaFoldDB" id="A0A085G827"/>
<protein>
    <submittedName>
        <fullName evidence="7">Outer membrane protein V</fullName>
    </submittedName>
</protein>
<sequence>MISRKLIMPMAYIAFASSITTAQAGETSPSESTVTLGIGAQNAPAYSGSEKRRTDVLPVIQARQGAVFFDSLKGIGYDLQSENGLYLEHTLGYQLGRADKKSSWRDGSDRLKGMGNIKAALNTAIAVGWQATSWLSLEGKATLPLTDGQGGQYQTSVTVVPWQDESDTVAFESAALFGDRRYMKTFYGVSEQQSARSGYAAYQPGGGLYGVESDLTWSHQLTPHWSTMMNVGYTWLNDHASDSPIVFRRNQVSTSAAVLYTF</sequence>
<dbReference type="PANTHER" id="PTHR38776">
    <property type="entry name" value="MLTA-INTERACTING PROTEIN-RELATED"/>
    <property type="match status" value="1"/>
</dbReference>
<evidence type="ECO:0000313" key="8">
    <source>
        <dbReference type="Proteomes" id="UP000028640"/>
    </source>
</evidence>
<evidence type="ECO:0000256" key="3">
    <source>
        <dbReference type="ARBA" id="ARBA00022729"/>
    </source>
</evidence>
<evidence type="ECO:0000256" key="4">
    <source>
        <dbReference type="ARBA" id="ARBA00023136"/>
    </source>
</evidence>
<reference evidence="7 8" key="1">
    <citation type="submission" date="2014-05" db="EMBL/GenBank/DDBJ databases">
        <title>ATOL: Assembling a taxonomically balanced genome-scale reconstruction of the evolutionary history of the Enterobacteriaceae.</title>
        <authorList>
            <person name="Plunkett G.III."/>
            <person name="Neeno-Eckwall E.C."/>
            <person name="Glasner J.D."/>
            <person name="Perna N.T."/>
        </authorList>
    </citation>
    <scope>NUCLEOTIDE SEQUENCE [LARGE SCALE GENOMIC DNA]</scope>
    <source>
        <strain evidence="7 8">ATCC 33852</strain>
    </source>
</reference>
<evidence type="ECO:0000256" key="5">
    <source>
        <dbReference type="ARBA" id="ARBA00023237"/>
    </source>
</evidence>
<evidence type="ECO:0000313" key="7">
    <source>
        <dbReference type="EMBL" id="KFC79872.1"/>
    </source>
</evidence>
<comment type="subcellular location">
    <subcellularLocation>
        <location evidence="1">Cell outer membrane</location>
    </subcellularLocation>
</comment>
<dbReference type="Pfam" id="PF06629">
    <property type="entry name" value="MipA"/>
    <property type="match status" value="1"/>
</dbReference>
<comment type="caution">
    <text evidence="7">The sequence shown here is derived from an EMBL/GenBank/DDBJ whole genome shotgun (WGS) entry which is preliminary data.</text>
</comment>
<keyword evidence="8" id="KW-1185">Reference proteome</keyword>
<feature type="chain" id="PRO_5001790942" evidence="6">
    <location>
        <begin position="25"/>
        <end position="262"/>
    </location>
</feature>
<accession>A0A085G827</accession>
<dbReference type="eggNOG" id="COG3713">
    <property type="taxonomic scope" value="Bacteria"/>
</dbReference>
<keyword evidence="5" id="KW-0998">Cell outer membrane</keyword>
<keyword evidence="3 6" id="KW-0732">Signal</keyword>
<gene>
    <name evidence="7" type="ORF">GEAM_2655</name>
</gene>